<organism evidence="2 3">
    <name type="scientific">Scomber scombrus</name>
    <name type="common">Atlantic mackerel</name>
    <name type="synonym">Scomber vernalis</name>
    <dbReference type="NCBI Taxonomy" id="13677"/>
    <lineage>
        <taxon>Eukaryota</taxon>
        <taxon>Metazoa</taxon>
        <taxon>Chordata</taxon>
        <taxon>Craniata</taxon>
        <taxon>Vertebrata</taxon>
        <taxon>Euteleostomi</taxon>
        <taxon>Actinopterygii</taxon>
        <taxon>Neopterygii</taxon>
        <taxon>Teleostei</taxon>
        <taxon>Neoteleostei</taxon>
        <taxon>Acanthomorphata</taxon>
        <taxon>Pelagiaria</taxon>
        <taxon>Scombriformes</taxon>
        <taxon>Scombridae</taxon>
        <taxon>Scomber</taxon>
    </lineage>
</organism>
<evidence type="ECO:0000256" key="1">
    <source>
        <dbReference type="SAM" id="MobiDB-lite"/>
    </source>
</evidence>
<proteinExistence type="predicted"/>
<feature type="compositionally biased region" description="Basic and acidic residues" evidence="1">
    <location>
        <begin position="47"/>
        <end position="71"/>
    </location>
</feature>
<dbReference type="AlphaFoldDB" id="A0AAV1Q4Y6"/>
<protein>
    <submittedName>
        <fullName evidence="2">Uncharacterized protein</fullName>
    </submittedName>
</protein>
<comment type="caution">
    <text evidence="2">The sequence shown here is derived from an EMBL/GenBank/DDBJ whole genome shotgun (WGS) entry which is preliminary data.</text>
</comment>
<evidence type="ECO:0000313" key="3">
    <source>
        <dbReference type="Proteomes" id="UP001314229"/>
    </source>
</evidence>
<dbReference type="Proteomes" id="UP001314229">
    <property type="component" value="Unassembled WGS sequence"/>
</dbReference>
<gene>
    <name evidence="2" type="ORF">FSCOSCO3_A015125</name>
</gene>
<name>A0AAV1Q4Y6_SCOSC</name>
<reference evidence="2 3" key="1">
    <citation type="submission" date="2024-01" db="EMBL/GenBank/DDBJ databases">
        <authorList>
            <person name="Alioto T."/>
            <person name="Alioto T."/>
            <person name="Gomez Garrido J."/>
        </authorList>
    </citation>
    <scope>NUCLEOTIDE SEQUENCE [LARGE SCALE GENOMIC DNA]</scope>
</reference>
<feature type="non-terminal residue" evidence="2">
    <location>
        <position position="97"/>
    </location>
</feature>
<dbReference type="EMBL" id="CAWUFR010000493">
    <property type="protein sequence ID" value="CAK6978504.1"/>
    <property type="molecule type" value="Genomic_DNA"/>
</dbReference>
<feature type="region of interest" description="Disordered" evidence="1">
    <location>
        <begin position="24"/>
        <end position="78"/>
    </location>
</feature>
<accession>A0AAV1Q4Y6</accession>
<sequence length="97" mass="11206">MGDILKVVTHPKRSYLCDSHAESVGEEQASVPFKHKATPQEWQSDEEERRAALLNMQRERKEEGTDRKMETGSDIYPGDVDDKCHMYKTYGDIFKAE</sequence>
<keyword evidence="3" id="KW-1185">Reference proteome</keyword>
<evidence type="ECO:0000313" key="2">
    <source>
        <dbReference type="EMBL" id="CAK6978504.1"/>
    </source>
</evidence>